<proteinExistence type="predicted"/>
<evidence type="ECO:0000313" key="2">
    <source>
        <dbReference type="Proteomes" id="UP000008720"/>
    </source>
</evidence>
<name>E4TSB1_MARTH</name>
<dbReference type="EMBL" id="CP002349">
    <property type="protein sequence ID" value="ADR22828.1"/>
    <property type="molecule type" value="Genomic_DNA"/>
</dbReference>
<gene>
    <name evidence="1" type="ordered locus">Ftrac_2851</name>
</gene>
<dbReference type="PROSITE" id="PS51257">
    <property type="entry name" value="PROKAR_LIPOPROTEIN"/>
    <property type="match status" value="1"/>
</dbReference>
<dbReference type="HOGENOM" id="CLU_1862798_0_0_10"/>
<accession>E4TSB1</accession>
<organism evidence="1 2">
    <name type="scientific">Marivirga tractuosa (strain ATCC 23168 / DSM 4126 / NBRC 15989 / NCIMB 1408 / VKM B-1430 / H-43)</name>
    <name type="common">Microscilla tractuosa</name>
    <name type="synonym">Flexibacter tractuosus</name>
    <dbReference type="NCBI Taxonomy" id="643867"/>
    <lineage>
        <taxon>Bacteria</taxon>
        <taxon>Pseudomonadati</taxon>
        <taxon>Bacteroidota</taxon>
        <taxon>Cytophagia</taxon>
        <taxon>Cytophagales</taxon>
        <taxon>Marivirgaceae</taxon>
        <taxon>Marivirga</taxon>
    </lineage>
</organism>
<dbReference type="KEGG" id="mtt:Ftrac_2851"/>
<dbReference type="AlphaFoldDB" id="E4TSB1"/>
<reference evidence="1 2" key="1">
    <citation type="journal article" date="2011" name="Stand. Genomic Sci.">
        <title>Complete genome sequence of Marivirga tractuosa type strain (H-43).</title>
        <authorList>
            <person name="Pagani I."/>
            <person name="Chertkov O."/>
            <person name="Lapidus A."/>
            <person name="Lucas S."/>
            <person name="Del Rio T.G."/>
            <person name="Tice H."/>
            <person name="Copeland A."/>
            <person name="Cheng J.F."/>
            <person name="Nolan M."/>
            <person name="Saunders E."/>
            <person name="Pitluck S."/>
            <person name="Held B."/>
            <person name="Goodwin L."/>
            <person name="Liolios K."/>
            <person name="Ovchinikova G."/>
            <person name="Ivanova N."/>
            <person name="Mavromatis K."/>
            <person name="Pati A."/>
            <person name="Chen A."/>
            <person name="Palaniappan K."/>
            <person name="Land M."/>
            <person name="Hauser L."/>
            <person name="Jeffries C.D."/>
            <person name="Detter J.C."/>
            <person name="Han C."/>
            <person name="Tapia R."/>
            <person name="Ngatchou-Djao O.D."/>
            <person name="Rohde M."/>
            <person name="Goker M."/>
            <person name="Spring S."/>
            <person name="Sikorski J."/>
            <person name="Woyke T."/>
            <person name="Bristow J."/>
            <person name="Eisen J.A."/>
            <person name="Markowitz V."/>
            <person name="Hugenholtz P."/>
            <person name="Klenk H.P."/>
            <person name="Kyrpides N.C."/>
        </authorList>
    </citation>
    <scope>NUCLEOTIDE SEQUENCE [LARGE SCALE GENOMIC DNA]</scope>
    <source>
        <strain evidence="2">ATCC 23168 / DSM 4126 / NBRC 15989 / NCIMB 1408 / VKM B-1430 / H-43</strain>
    </source>
</reference>
<evidence type="ECO:0000313" key="1">
    <source>
        <dbReference type="EMBL" id="ADR22828.1"/>
    </source>
</evidence>
<keyword evidence="2" id="KW-1185">Reference proteome</keyword>
<protein>
    <submittedName>
        <fullName evidence="1">Uncharacterized protein</fullName>
    </submittedName>
</protein>
<dbReference type="RefSeq" id="WP_013454971.1">
    <property type="nucleotide sequence ID" value="NC_014759.1"/>
</dbReference>
<dbReference type="Proteomes" id="UP000008720">
    <property type="component" value="Chromosome"/>
</dbReference>
<sequence length="137" mass="15768">MKNLKFPVLLFVAITTFFIACEEKTDIDLEYENLTTIEKLRLEAKEFNVTLEEDDSFIQLKGDVEAIQGMKSVFLEKYNFKLVENVEVSKSSFTSENPDSRVASEPCDVWVYESNGSEIRFYSCCRGDKCVYLTVIV</sequence>